<organism evidence="7">
    <name type="scientific">Paracoccus methylutens</name>
    <dbReference type="NCBI Taxonomy" id="135742"/>
    <lineage>
        <taxon>Bacteria</taxon>
        <taxon>Pseudomonadati</taxon>
        <taxon>Pseudomonadota</taxon>
        <taxon>Alphaproteobacteria</taxon>
        <taxon>Rhodobacterales</taxon>
        <taxon>Paracoccaceae</taxon>
        <taxon>Paracoccus</taxon>
    </lineage>
</organism>
<keyword evidence="3" id="KW-0238">DNA-binding</keyword>
<feature type="compositionally biased region" description="Basic and acidic residues" evidence="5">
    <location>
        <begin position="24"/>
        <end position="39"/>
    </location>
</feature>
<reference evidence="7" key="1">
    <citation type="journal article" date="2008" name="J. Bacteriol.">
        <title>Transposable modules generated by a single copy of insertion sequence ISPme1 and their influence on structure and evolution of natural plasmids of Paracoccus methylutens DM12.</title>
        <authorList>
            <person name="Bartosik D."/>
            <person name="Putyrski M."/>
            <person name="Dziewit L."/>
            <person name="Malewska E."/>
            <person name="Szymanik M."/>
            <person name="Jagiello E."/>
            <person name="Lukasik J."/>
            <person name="Baj J."/>
        </authorList>
    </citation>
    <scope>NUCLEOTIDE SEQUENCE</scope>
    <source>
        <strain evidence="7">DM12</strain>
        <plasmid evidence="7">pMTH1</plasmid>
    </source>
</reference>
<dbReference type="InterPro" id="IPR025166">
    <property type="entry name" value="Integrase_DNA_bind_dom"/>
</dbReference>
<feature type="region of interest" description="Disordered" evidence="5">
    <location>
        <begin position="1"/>
        <end position="39"/>
    </location>
</feature>
<dbReference type="AlphaFoldDB" id="A7UBQ8"/>
<evidence type="ECO:0000313" key="7">
    <source>
        <dbReference type="EMBL" id="ABS87622.1"/>
    </source>
</evidence>
<dbReference type="InterPro" id="IPR038488">
    <property type="entry name" value="Integrase_DNA-bd_sf"/>
</dbReference>
<geneLocation type="plasmid" evidence="7">
    <name>pMTH1</name>
</geneLocation>
<dbReference type="Pfam" id="PF22022">
    <property type="entry name" value="Phage_int_M"/>
    <property type="match status" value="1"/>
</dbReference>
<evidence type="ECO:0000259" key="6">
    <source>
        <dbReference type="PROSITE" id="PS51898"/>
    </source>
</evidence>
<comment type="similarity">
    <text evidence="1">Belongs to the 'phage' integrase family.</text>
</comment>
<dbReference type="Gene3D" id="1.10.443.10">
    <property type="entry name" value="Intergrase catalytic core"/>
    <property type="match status" value="1"/>
</dbReference>
<protein>
    <submittedName>
        <fullName evidence="7">Putative P4 family integrase</fullName>
    </submittedName>
</protein>
<dbReference type="InterPro" id="IPR050808">
    <property type="entry name" value="Phage_Integrase"/>
</dbReference>
<evidence type="ECO:0000256" key="5">
    <source>
        <dbReference type="SAM" id="MobiDB-lite"/>
    </source>
</evidence>
<dbReference type="InterPro" id="IPR011010">
    <property type="entry name" value="DNA_brk_join_enz"/>
</dbReference>
<keyword evidence="4" id="KW-0233">DNA recombination</keyword>
<dbReference type="InterPro" id="IPR013762">
    <property type="entry name" value="Integrase-like_cat_sf"/>
</dbReference>
<dbReference type="GO" id="GO:0015074">
    <property type="term" value="P:DNA integration"/>
    <property type="evidence" value="ECO:0007669"/>
    <property type="project" value="UniProtKB-KW"/>
</dbReference>
<dbReference type="EMBL" id="EU043115">
    <property type="protein sequence ID" value="ABS87622.1"/>
    <property type="molecule type" value="Genomic_DNA"/>
</dbReference>
<dbReference type="PANTHER" id="PTHR30629:SF2">
    <property type="entry name" value="PROPHAGE INTEGRASE INTS-RELATED"/>
    <property type="match status" value="1"/>
</dbReference>
<evidence type="ECO:0000256" key="1">
    <source>
        <dbReference type="ARBA" id="ARBA00008857"/>
    </source>
</evidence>
<keyword evidence="2" id="KW-0229">DNA integration</keyword>
<dbReference type="GO" id="GO:0006310">
    <property type="term" value="P:DNA recombination"/>
    <property type="evidence" value="ECO:0007669"/>
    <property type="project" value="UniProtKB-KW"/>
</dbReference>
<evidence type="ECO:0000256" key="3">
    <source>
        <dbReference type="ARBA" id="ARBA00023125"/>
    </source>
</evidence>
<accession>A7UBQ8</accession>
<name>A7UBQ8_9RHOB</name>
<dbReference type="InterPro" id="IPR010998">
    <property type="entry name" value="Integrase_recombinase_N"/>
</dbReference>
<dbReference type="InterPro" id="IPR053876">
    <property type="entry name" value="Phage_int_M"/>
</dbReference>
<dbReference type="Gene3D" id="1.10.150.130">
    <property type="match status" value="1"/>
</dbReference>
<dbReference type="Pfam" id="PF00589">
    <property type="entry name" value="Phage_integrase"/>
    <property type="match status" value="1"/>
</dbReference>
<evidence type="ECO:0000256" key="2">
    <source>
        <dbReference type="ARBA" id="ARBA00022908"/>
    </source>
</evidence>
<dbReference type="GO" id="GO:0003677">
    <property type="term" value="F:DNA binding"/>
    <property type="evidence" value="ECO:0007669"/>
    <property type="project" value="UniProtKB-KW"/>
</dbReference>
<keyword evidence="7" id="KW-0614">Plasmid</keyword>
<dbReference type="Pfam" id="PF13356">
    <property type="entry name" value="Arm-DNA-bind_3"/>
    <property type="match status" value="1"/>
</dbReference>
<dbReference type="InterPro" id="IPR002104">
    <property type="entry name" value="Integrase_catalytic"/>
</dbReference>
<proteinExistence type="inferred from homology"/>
<dbReference type="SUPFAM" id="SSF56349">
    <property type="entry name" value="DNA breaking-rejoining enzymes"/>
    <property type="match status" value="1"/>
</dbReference>
<dbReference type="PANTHER" id="PTHR30629">
    <property type="entry name" value="PROPHAGE INTEGRASE"/>
    <property type="match status" value="1"/>
</dbReference>
<sequence>MFKRDGKRREMGLGPVRDVSLAEARQRAEDARRPVAEGRDPIVAKSAAAAAQKEAGAAPTFGEFADELVTNIEGGFRNAKHAAQWRMTLGPTYCGKLRGKRLDDITTDDVLTVLSPIWQKKNEAASRLRGRIERVLDAAKAKGLRSGENPARWRGHLNTLLSKRQKLQKGHHAALPYADMPAFVAGLRAREAVAARALEFAILTIARSGEVLGATWNEIDLAKKIWMVPAGRMKGGSRAPCAAVRSPLLPLLKGMEPLRAADDGASYVFPGQRPKRPLSGMAMAMLLRRQKHEQKITVHGFRSSFRHWVGEETSFASETAEASMSHAVGDATERAYRRGDALEKRREVMEAWAAYCLSEPEKKAV</sequence>
<evidence type="ECO:0000256" key="4">
    <source>
        <dbReference type="ARBA" id="ARBA00023172"/>
    </source>
</evidence>
<dbReference type="Gene3D" id="3.30.160.390">
    <property type="entry name" value="Integrase, DNA-binding domain"/>
    <property type="match status" value="1"/>
</dbReference>
<feature type="domain" description="Tyr recombinase" evidence="6">
    <location>
        <begin position="170"/>
        <end position="349"/>
    </location>
</feature>
<dbReference type="PROSITE" id="PS51898">
    <property type="entry name" value="TYR_RECOMBINASE"/>
    <property type="match status" value="1"/>
</dbReference>